<sequence length="162" mass="18368">MAIEVKRELEEKFQELKTVIDRYKNMEGPLMPIMHKAQEIFGYLPLEVQNFIAEELDIPLTDVYGVATFYSHFTLQPQGKYTINICLGTACYVKGAQKVLDKLKEELKINEGETTPDGKFTIDATRCLGACGLAPVMMINGEVYGRLVPDDVPKILKRYMND</sequence>
<evidence type="ECO:0000256" key="5">
    <source>
        <dbReference type="ARBA" id="ARBA00023014"/>
    </source>
</evidence>
<dbReference type="FunFam" id="1.10.10.1590:FF:000001">
    <property type="entry name" value="NADH-quinone oxidoreductase subunit E"/>
    <property type="match status" value="1"/>
</dbReference>
<dbReference type="Proteomes" id="UP000008457">
    <property type="component" value="Chromosome"/>
</dbReference>
<dbReference type="InterPro" id="IPR036249">
    <property type="entry name" value="Thioredoxin-like_sf"/>
</dbReference>
<dbReference type="InterPro" id="IPR028431">
    <property type="entry name" value="NADP_DH_HndA-like"/>
</dbReference>
<dbReference type="GO" id="GO:0046872">
    <property type="term" value="F:metal ion binding"/>
    <property type="evidence" value="ECO:0007669"/>
    <property type="project" value="UniProtKB-KW"/>
</dbReference>
<dbReference type="AlphaFoldDB" id="F3ZW64"/>
<evidence type="ECO:0000313" key="9">
    <source>
        <dbReference type="Proteomes" id="UP000008457"/>
    </source>
</evidence>
<dbReference type="PANTHER" id="PTHR43342">
    <property type="entry name" value="NADH-QUINONE OXIDOREDUCTASE, E SUBUNIT"/>
    <property type="match status" value="1"/>
</dbReference>
<comment type="cofactor">
    <cofactor evidence="7">
        <name>[2Fe-2S] cluster</name>
        <dbReference type="ChEBI" id="CHEBI:190135"/>
    </cofactor>
    <text evidence="7">Binds 1 [2Fe-2S] cluster.</text>
</comment>
<comment type="similarity">
    <text evidence="1">Belongs to the complex I 24 kDa subunit family.</text>
</comment>
<dbReference type="PROSITE" id="PS01099">
    <property type="entry name" value="COMPLEX1_24K"/>
    <property type="match status" value="1"/>
</dbReference>
<dbReference type="Pfam" id="PF01257">
    <property type="entry name" value="2Fe-2S_thioredx"/>
    <property type="match status" value="1"/>
</dbReference>
<dbReference type="InterPro" id="IPR042128">
    <property type="entry name" value="NuoE_dom"/>
</dbReference>
<dbReference type="HOGENOM" id="CLU_054362_2_1_9"/>
<feature type="binding site" evidence="7">
    <location>
        <position position="127"/>
    </location>
    <ligand>
        <name>[2Fe-2S] cluster</name>
        <dbReference type="ChEBI" id="CHEBI:190135"/>
    </ligand>
</feature>
<dbReference type="OrthoDB" id="9807941at2"/>
<dbReference type="RefSeq" id="WP_013780874.1">
    <property type="nucleotide sequence ID" value="NC_015520.1"/>
</dbReference>
<dbReference type="Gene3D" id="1.10.10.1590">
    <property type="entry name" value="NADH-quinone oxidoreductase subunit E"/>
    <property type="match status" value="1"/>
</dbReference>
<dbReference type="CDD" id="cd03064">
    <property type="entry name" value="TRX_Fd_NuoE"/>
    <property type="match status" value="1"/>
</dbReference>
<evidence type="ECO:0000256" key="4">
    <source>
        <dbReference type="ARBA" id="ARBA00023004"/>
    </source>
</evidence>
<dbReference type="PIRSF" id="PIRSF000216">
    <property type="entry name" value="NADH_DH_24kDa"/>
    <property type="match status" value="1"/>
</dbReference>
<dbReference type="PANTHER" id="PTHR43342:SF2">
    <property type="entry name" value="POTENTIAL NAD-REDUCING HYDROGENASE SUBUNIT"/>
    <property type="match status" value="1"/>
</dbReference>
<dbReference type="GO" id="GO:0051537">
    <property type="term" value="F:2 iron, 2 sulfur cluster binding"/>
    <property type="evidence" value="ECO:0007669"/>
    <property type="project" value="UniProtKB-KW"/>
</dbReference>
<evidence type="ECO:0000256" key="2">
    <source>
        <dbReference type="ARBA" id="ARBA00022714"/>
    </source>
</evidence>
<dbReference type="InterPro" id="IPR041921">
    <property type="entry name" value="NuoE_N"/>
</dbReference>
<keyword evidence="9" id="KW-1185">Reference proteome</keyword>
<evidence type="ECO:0000256" key="6">
    <source>
        <dbReference type="ARBA" id="ARBA00034078"/>
    </source>
</evidence>
<keyword evidence="3 7" id="KW-0479">Metal-binding</keyword>
<name>F3ZW64_MAHA5</name>
<organism evidence="8 9">
    <name type="scientific">Mahella australiensis (strain DSM 15567 / CIP 107919 / 50-1 BON)</name>
    <dbReference type="NCBI Taxonomy" id="697281"/>
    <lineage>
        <taxon>Bacteria</taxon>
        <taxon>Bacillati</taxon>
        <taxon>Bacillota</taxon>
        <taxon>Clostridia</taxon>
        <taxon>Thermoanaerobacterales</taxon>
        <taxon>Thermoanaerobacterales Family IV. Incertae Sedis</taxon>
        <taxon>Mahella</taxon>
    </lineage>
</organism>
<dbReference type="NCBIfam" id="NF005722">
    <property type="entry name" value="PRK07539.1-2"/>
    <property type="match status" value="1"/>
</dbReference>
<feature type="binding site" evidence="7">
    <location>
        <position position="91"/>
    </location>
    <ligand>
        <name>[2Fe-2S] cluster</name>
        <dbReference type="ChEBI" id="CHEBI:190135"/>
    </ligand>
</feature>
<keyword evidence="5 7" id="KW-0411">Iron-sulfur</keyword>
<gene>
    <name evidence="8" type="ordered locus">Mahau_1250</name>
</gene>
<reference evidence="9" key="1">
    <citation type="submission" date="2010-11" db="EMBL/GenBank/DDBJ databases">
        <title>The complete genome of Mahella australiensis DSM 15567.</title>
        <authorList>
            <consortium name="US DOE Joint Genome Institute (JGI-PGF)"/>
            <person name="Lucas S."/>
            <person name="Copeland A."/>
            <person name="Lapidus A."/>
            <person name="Bruce D."/>
            <person name="Goodwin L."/>
            <person name="Pitluck S."/>
            <person name="Kyrpides N."/>
            <person name="Mavromatis K."/>
            <person name="Pagani I."/>
            <person name="Ivanova N."/>
            <person name="Teshima H."/>
            <person name="Brettin T."/>
            <person name="Detter J.C."/>
            <person name="Han C."/>
            <person name="Tapia R."/>
            <person name="Land M."/>
            <person name="Hauser L."/>
            <person name="Markowitz V."/>
            <person name="Cheng J.-F."/>
            <person name="Hugenholtz P."/>
            <person name="Woyke T."/>
            <person name="Wu D."/>
            <person name="Spring S."/>
            <person name="Pukall R."/>
            <person name="Steenblock K."/>
            <person name="Schneider S."/>
            <person name="Klenk H.-P."/>
            <person name="Eisen J.A."/>
        </authorList>
    </citation>
    <scope>NUCLEOTIDE SEQUENCE [LARGE SCALE GENOMIC DNA]</scope>
    <source>
        <strain evidence="9">DSM 15567 / CIP 107919 / 50-1 BON</strain>
    </source>
</reference>
<keyword evidence="2 7" id="KW-0001">2Fe-2S</keyword>
<dbReference type="GO" id="GO:0016491">
    <property type="term" value="F:oxidoreductase activity"/>
    <property type="evidence" value="ECO:0007669"/>
    <property type="project" value="InterPro"/>
</dbReference>
<comment type="cofactor">
    <cofactor evidence="6">
        <name>[2Fe-2S] cluster</name>
        <dbReference type="ChEBI" id="CHEBI:190135"/>
    </cofactor>
</comment>
<keyword evidence="4 7" id="KW-0408">Iron</keyword>
<reference evidence="8 9" key="2">
    <citation type="journal article" date="2011" name="Stand. Genomic Sci.">
        <title>Complete genome sequence of Mahella australiensis type strain (50-1 BON).</title>
        <authorList>
            <person name="Sikorski J."/>
            <person name="Teshima H."/>
            <person name="Nolan M."/>
            <person name="Lucas S."/>
            <person name="Hammon N."/>
            <person name="Deshpande S."/>
            <person name="Cheng J.F."/>
            <person name="Pitluck S."/>
            <person name="Liolios K."/>
            <person name="Pagani I."/>
            <person name="Ivanova N."/>
            <person name="Huntemann M."/>
            <person name="Mavromatis K."/>
            <person name="Ovchinikova G."/>
            <person name="Pati A."/>
            <person name="Tapia R."/>
            <person name="Han C."/>
            <person name="Goodwin L."/>
            <person name="Chen A."/>
            <person name="Palaniappan K."/>
            <person name="Land M."/>
            <person name="Hauser L."/>
            <person name="Ngatchou-Djao O.D."/>
            <person name="Rohde M."/>
            <person name="Pukall R."/>
            <person name="Spring S."/>
            <person name="Abt B."/>
            <person name="Goker M."/>
            <person name="Detter J.C."/>
            <person name="Woyke T."/>
            <person name="Bristow J."/>
            <person name="Markowitz V."/>
            <person name="Hugenholtz P."/>
            <person name="Eisen J.A."/>
            <person name="Kyrpides N.C."/>
            <person name="Klenk H.P."/>
            <person name="Lapidus A."/>
        </authorList>
    </citation>
    <scope>NUCLEOTIDE SEQUENCE [LARGE SCALE GENOMIC DNA]</scope>
    <source>
        <strain evidence="9">DSM 15567 / CIP 107919 / 50-1 BON</strain>
    </source>
</reference>
<dbReference type="eggNOG" id="COG1905">
    <property type="taxonomic scope" value="Bacteria"/>
</dbReference>
<evidence type="ECO:0000256" key="1">
    <source>
        <dbReference type="ARBA" id="ARBA00010643"/>
    </source>
</evidence>
<accession>F3ZW64</accession>
<dbReference type="FunFam" id="3.40.30.10:FF:000015">
    <property type="entry name" value="NADH-quinone oxidoreductase subunit E"/>
    <property type="match status" value="1"/>
</dbReference>
<evidence type="ECO:0000256" key="3">
    <source>
        <dbReference type="ARBA" id="ARBA00022723"/>
    </source>
</evidence>
<feature type="binding site" evidence="7">
    <location>
        <position position="86"/>
    </location>
    <ligand>
        <name>[2Fe-2S] cluster</name>
        <dbReference type="ChEBI" id="CHEBI:190135"/>
    </ligand>
</feature>
<dbReference type="SUPFAM" id="SSF52833">
    <property type="entry name" value="Thioredoxin-like"/>
    <property type="match status" value="1"/>
</dbReference>
<dbReference type="STRING" id="697281.Mahau_1250"/>
<dbReference type="Gene3D" id="3.40.30.10">
    <property type="entry name" value="Glutaredoxin"/>
    <property type="match status" value="1"/>
</dbReference>
<dbReference type="EMBL" id="CP002360">
    <property type="protein sequence ID" value="AEE96444.1"/>
    <property type="molecule type" value="Genomic_DNA"/>
</dbReference>
<feature type="binding site" evidence="7">
    <location>
        <position position="131"/>
    </location>
    <ligand>
        <name>[2Fe-2S] cluster</name>
        <dbReference type="ChEBI" id="CHEBI:190135"/>
    </ligand>
</feature>
<evidence type="ECO:0000256" key="7">
    <source>
        <dbReference type="PIRSR" id="PIRSR000216-1"/>
    </source>
</evidence>
<protein>
    <submittedName>
        <fullName evidence="8">NAD(P)-dependent iron-only hydrogenase diaphorase component iron-sulfur protein</fullName>
    </submittedName>
</protein>
<dbReference type="InterPro" id="IPR002023">
    <property type="entry name" value="NuoE-like"/>
</dbReference>
<dbReference type="KEGG" id="mas:Mahau_1250"/>
<proteinExistence type="inferred from homology"/>
<evidence type="ECO:0000313" key="8">
    <source>
        <dbReference type="EMBL" id="AEE96444.1"/>
    </source>
</evidence>